<comment type="caution">
    <text evidence="1">The sequence shown here is derived from an EMBL/GenBank/DDBJ whole genome shotgun (WGS) entry which is preliminary data.</text>
</comment>
<protein>
    <submittedName>
        <fullName evidence="1">Uncharacterized protein</fullName>
    </submittedName>
</protein>
<proteinExistence type="predicted"/>
<dbReference type="EMBL" id="RZUL01000007">
    <property type="protein sequence ID" value="RVT39414.1"/>
    <property type="molecule type" value="Genomic_DNA"/>
</dbReference>
<dbReference type="RefSeq" id="WP_164847506.1">
    <property type="nucleotide sequence ID" value="NZ_RZUL01000007.1"/>
</dbReference>
<dbReference type="AlphaFoldDB" id="A0A437J425"/>
<organism evidence="1 2">
    <name type="scientific">Sphingobium algorifonticola</name>
    <dbReference type="NCBI Taxonomy" id="2008318"/>
    <lineage>
        <taxon>Bacteria</taxon>
        <taxon>Pseudomonadati</taxon>
        <taxon>Pseudomonadota</taxon>
        <taxon>Alphaproteobacteria</taxon>
        <taxon>Sphingomonadales</taxon>
        <taxon>Sphingomonadaceae</taxon>
        <taxon>Sphingobium</taxon>
    </lineage>
</organism>
<gene>
    <name evidence="1" type="ORF">ENE74_15305</name>
</gene>
<evidence type="ECO:0000313" key="1">
    <source>
        <dbReference type="EMBL" id="RVT39414.1"/>
    </source>
</evidence>
<name>A0A437J425_9SPHN</name>
<accession>A0A437J425</accession>
<evidence type="ECO:0000313" key="2">
    <source>
        <dbReference type="Proteomes" id="UP000282977"/>
    </source>
</evidence>
<reference evidence="1 2" key="1">
    <citation type="submission" date="2019-01" db="EMBL/GenBank/DDBJ databases">
        <authorList>
            <person name="Chen W.-M."/>
        </authorList>
    </citation>
    <scope>NUCLEOTIDE SEQUENCE [LARGE SCALE GENOMIC DNA]</scope>
    <source>
        <strain evidence="1 2">TLA-22</strain>
    </source>
</reference>
<dbReference type="Proteomes" id="UP000282977">
    <property type="component" value="Unassembled WGS sequence"/>
</dbReference>
<sequence length="75" mass="7985">MVDFGLIHALRGDLVDLRTIAHQLAFQRASAIGQPDLELALVGGIAFTNLSDSTKKAVTIQGSTSLRQVERPAAI</sequence>
<keyword evidence="2" id="KW-1185">Reference proteome</keyword>